<feature type="coiled-coil region" evidence="1">
    <location>
        <begin position="476"/>
        <end position="503"/>
    </location>
</feature>
<dbReference type="InterPro" id="IPR013099">
    <property type="entry name" value="K_chnl_dom"/>
</dbReference>
<feature type="transmembrane region" description="Helical" evidence="2">
    <location>
        <begin position="189"/>
        <end position="207"/>
    </location>
</feature>
<dbReference type="Pfam" id="PF07885">
    <property type="entry name" value="Ion_trans_2"/>
    <property type="match status" value="1"/>
</dbReference>
<dbReference type="Gene3D" id="1.10.287.70">
    <property type="match status" value="1"/>
</dbReference>
<feature type="transmembrane region" description="Helical" evidence="2">
    <location>
        <begin position="227"/>
        <end position="251"/>
    </location>
</feature>
<evidence type="ECO:0000259" key="3">
    <source>
        <dbReference type="Pfam" id="PF07885"/>
    </source>
</evidence>
<dbReference type="InterPro" id="IPR015449">
    <property type="entry name" value="K_chnl_Ca-activ_SK"/>
</dbReference>
<gene>
    <name evidence="4" type="ORF">ECRASSUSDP1_LOCUS4811</name>
</gene>
<dbReference type="GO" id="GO:0016020">
    <property type="term" value="C:membrane"/>
    <property type="evidence" value="ECO:0007669"/>
    <property type="project" value="InterPro"/>
</dbReference>
<evidence type="ECO:0000256" key="2">
    <source>
        <dbReference type="SAM" id="Phobius"/>
    </source>
</evidence>
<dbReference type="SUPFAM" id="SSF81324">
    <property type="entry name" value="Voltage-gated potassium channels"/>
    <property type="match status" value="1"/>
</dbReference>
<keyword evidence="2" id="KW-0472">Membrane</keyword>
<sequence>MNIVRRFFGSKKRSTFQEEGFTSLENETKDEMEKPLLKVKQYRKKRKIGTSGKQSSEPMKKQKSFFGSLGLRIKAFTDMTKQHMRLYKKWRNAEMLASYMSVLALLFAILEYEYAFSYHFEHRDQLNHTRNCLRIIVCSLSFLSFLIIVFRYCVKIKWSNLPIPKQTMNLHYNNDYTNLMRRNREKGLITTKFIFDIIILIVCPIPYYDYTIYISEYIAGSPVAVQAPYLVSDFIIVFMFLRLIILVRFIFNHTEFSDPFAKIHCERHGFTANTRFSYKCYLIRYPFNTVVFTTLSSIFVLSYIHRLVEQPFGKLYNDWKDDLFIDKIYMTVITIVTVGYGDFTPYTRFGKIVTIFTTFWGGYLISILIVSVNGIFSLTSFENNAFKKLIKMRSAVACIVAALRVQVQKRKRNEKAFDGMNKEFQRSSLSFFFKIDTIDDKVEKAKRQLVMNLKKFKEISREADFCNPRAIVRSESGLKRNRVMKLEDKLKKLEEKIDYLCAKDDEKKLNESKTSEESESQVEINENLKVIVEMLEKLSKNQKNPMKKKRCMFDELPPI</sequence>
<keyword evidence="1" id="KW-0175">Coiled coil</keyword>
<dbReference type="AlphaFoldDB" id="A0AAD1U6V7"/>
<dbReference type="Proteomes" id="UP001295684">
    <property type="component" value="Unassembled WGS sequence"/>
</dbReference>
<reference evidence="4" key="1">
    <citation type="submission" date="2023-07" db="EMBL/GenBank/DDBJ databases">
        <authorList>
            <consortium name="AG Swart"/>
            <person name="Singh M."/>
            <person name="Singh A."/>
            <person name="Seah K."/>
            <person name="Emmerich C."/>
        </authorList>
    </citation>
    <scope>NUCLEOTIDE SEQUENCE</scope>
    <source>
        <strain evidence="4">DP1</strain>
    </source>
</reference>
<keyword evidence="2" id="KW-0812">Transmembrane</keyword>
<name>A0AAD1U6V7_EUPCR</name>
<evidence type="ECO:0000313" key="5">
    <source>
        <dbReference type="Proteomes" id="UP001295684"/>
    </source>
</evidence>
<evidence type="ECO:0000256" key="1">
    <source>
        <dbReference type="SAM" id="Coils"/>
    </source>
</evidence>
<comment type="caution">
    <text evidence="4">The sequence shown here is derived from an EMBL/GenBank/DDBJ whole genome shotgun (WGS) entry which is preliminary data.</text>
</comment>
<keyword evidence="2" id="KW-1133">Transmembrane helix</keyword>
<feature type="transmembrane region" description="Helical" evidence="2">
    <location>
        <begin position="93"/>
        <end position="112"/>
    </location>
</feature>
<dbReference type="EMBL" id="CAMPGE010004625">
    <property type="protein sequence ID" value="CAI2363475.1"/>
    <property type="molecule type" value="Genomic_DNA"/>
</dbReference>
<organism evidence="4 5">
    <name type="scientific">Euplotes crassus</name>
    <dbReference type="NCBI Taxonomy" id="5936"/>
    <lineage>
        <taxon>Eukaryota</taxon>
        <taxon>Sar</taxon>
        <taxon>Alveolata</taxon>
        <taxon>Ciliophora</taxon>
        <taxon>Intramacronucleata</taxon>
        <taxon>Spirotrichea</taxon>
        <taxon>Hypotrichia</taxon>
        <taxon>Euplotida</taxon>
        <taxon>Euplotidae</taxon>
        <taxon>Moneuplotes</taxon>
    </lineage>
</organism>
<dbReference type="PANTHER" id="PTHR10153">
    <property type="entry name" value="SMALL CONDUCTANCE CALCIUM-ACTIVATED POTASSIUM CHANNEL"/>
    <property type="match status" value="1"/>
</dbReference>
<feature type="transmembrane region" description="Helical" evidence="2">
    <location>
        <begin position="324"/>
        <end position="343"/>
    </location>
</feature>
<protein>
    <recommendedName>
        <fullName evidence="3">Potassium channel domain-containing protein</fullName>
    </recommendedName>
</protein>
<keyword evidence="5" id="KW-1185">Reference proteome</keyword>
<accession>A0AAD1U6V7</accession>
<dbReference type="GO" id="GO:0016286">
    <property type="term" value="F:small conductance calcium-activated potassium channel activity"/>
    <property type="evidence" value="ECO:0007669"/>
    <property type="project" value="InterPro"/>
</dbReference>
<feature type="domain" description="Potassium channel" evidence="3">
    <location>
        <begin position="308"/>
        <end position="371"/>
    </location>
</feature>
<evidence type="ECO:0000313" key="4">
    <source>
        <dbReference type="EMBL" id="CAI2363475.1"/>
    </source>
</evidence>
<proteinExistence type="predicted"/>
<feature type="transmembrane region" description="Helical" evidence="2">
    <location>
        <begin position="285"/>
        <end position="304"/>
    </location>
</feature>
<feature type="transmembrane region" description="Helical" evidence="2">
    <location>
        <begin position="355"/>
        <end position="378"/>
    </location>
</feature>
<feature type="transmembrane region" description="Helical" evidence="2">
    <location>
        <begin position="132"/>
        <end position="154"/>
    </location>
</feature>